<dbReference type="EMBL" id="JGZI01000008">
    <property type="protein sequence ID" value="KFI82967.1"/>
    <property type="molecule type" value="Genomic_DNA"/>
</dbReference>
<comment type="caution">
    <text evidence="1">The sequence shown here is derived from an EMBL/GenBank/DDBJ whole genome shotgun (WGS) entry which is preliminary data.</text>
</comment>
<dbReference type="AlphaFoldDB" id="A0A087CI67"/>
<gene>
    <name evidence="1" type="ORF">BPSY_0758</name>
</gene>
<reference evidence="1 2" key="1">
    <citation type="submission" date="2014-03" db="EMBL/GenBank/DDBJ databases">
        <title>Genomics of Bifidobacteria.</title>
        <authorList>
            <person name="Ventura M."/>
            <person name="Milani C."/>
            <person name="Lugli G.A."/>
        </authorList>
    </citation>
    <scope>NUCLEOTIDE SEQUENCE [LARGE SCALE GENOMIC DNA]</scope>
    <source>
        <strain evidence="1 2">LMG 21775</strain>
    </source>
</reference>
<dbReference type="eggNOG" id="ENOG5031YMW">
    <property type="taxonomic scope" value="Bacteria"/>
</dbReference>
<sequence length="284" mass="32921">MEIGERWGYRAHSVDSLVEVEVLKIGTQKPPRTLVRFVDERFEGRQEWIPPTRLKVIWKDAVEFEAREARWDRVDTHPGLEGGPVEFAIDEVFRTLIDDELASPAYRYTGVTAIKDVAGLAGYLQIDESLLRDTPESFDDEDGWIVPWATTELIVRTACTHYSDKMLHEVEKQESEVQLESTHGRWYKSYFHKDEDIFVTPEEVASGDFEEPYGKQCRDLLRQWCGAEAVVRRDELKALRQEVVRLDELVTHAIRVLRTAKLTTQADDIQRRFGVPIMQARTSR</sequence>
<dbReference type="Proteomes" id="UP000029050">
    <property type="component" value="Unassembled WGS sequence"/>
</dbReference>
<evidence type="ECO:0000313" key="1">
    <source>
        <dbReference type="EMBL" id="KFI82967.1"/>
    </source>
</evidence>
<dbReference type="RefSeq" id="WP_152596833.1">
    <property type="nucleotide sequence ID" value="NZ_JGZI01000008.1"/>
</dbReference>
<organism evidence="1 2">
    <name type="scientific">Bifidobacterium psychraerophilum</name>
    <dbReference type="NCBI Taxonomy" id="218140"/>
    <lineage>
        <taxon>Bacteria</taxon>
        <taxon>Bacillati</taxon>
        <taxon>Actinomycetota</taxon>
        <taxon>Actinomycetes</taxon>
        <taxon>Bifidobacteriales</taxon>
        <taxon>Bifidobacteriaceae</taxon>
        <taxon>Bifidobacterium</taxon>
    </lineage>
</organism>
<evidence type="ECO:0000313" key="2">
    <source>
        <dbReference type="Proteomes" id="UP000029050"/>
    </source>
</evidence>
<proteinExistence type="predicted"/>
<name>A0A087CI67_9BIFI</name>
<protein>
    <submittedName>
        <fullName evidence="1">PE-PGRS family protein</fullName>
    </submittedName>
</protein>
<accession>A0A087CI67</accession>
<keyword evidence="2" id="KW-1185">Reference proteome</keyword>
<dbReference type="OrthoDB" id="3522556at2"/>
<dbReference type="GeneID" id="98299965"/>